<keyword evidence="1" id="KW-0238">DNA-binding</keyword>
<dbReference type="Proteomes" id="UP000179786">
    <property type="component" value="Unassembled WGS sequence"/>
</dbReference>
<dbReference type="SMART" id="SM00530">
    <property type="entry name" value="HTH_XRE"/>
    <property type="match status" value="1"/>
</dbReference>
<protein>
    <submittedName>
        <fullName evidence="3">Transcriptional regulator</fullName>
    </submittedName>
</protein>
<accession>A0A1S1MYF3</accession>
<feature type="domain" description="HTH cro/C1-type" evidence="2">
    <location>
        <begin position="23"/>
        <end position="77"/>
    </location>
</feature>
<comment type="caution">
    <text evidence="3">The sequence shown here is derived from an EMBL/GenBank/DDBJ whole genome shotgun (WGS) entry which is preliminary data.</text>
</comment>
<dbReference type="Pfam" id="PF01381">
    <property type="entry name" value="HTH_3"/>
    <property type="match status" value="1"/>
</dbReference>
<reference evidence="3 4" key="1">
    <citation type="submission" date="2016-09" db="EMBL/GenBank/DDBJ databases">
        <title>Pseudoalteromonas amylolytica sp. nov., isolated from the surface seawater.</title>
        <authorList>
            <person name="Wu Y.-H."/>
            <person name="Cheng H."/>
            <person name="Jin X.-B."/>
            <person name="Wang C.-S."/>
            <person name="Xu X.-W."/>
        </authorList>
    </citation>
    <scope>NUCLEOTIDE SEQUENCE [LARGE SCALE GENOMIC DNA]</scope>
    <source>
        <strain evidence="3 4">JW1</strain>
    </source>
</reference>
<evidence type="ECO:0000313" key="3">
    <source>
        <dbReference type="EMBL" id="OHU92772.1"/>
    </source>
</evidence>
<dbReference type="EMBL" id="MKJU01000006">
    <property type="protein sequence ID" value="OHU92772.1"/>
    <property type="molecule type" value="Genomic_DNA"/>
</dbReference>
<evidence type="ECO:0000256" key="1">
    <source>
        <dbReference type="ARBA" id="ARBA00023125"/>
    </source>
</evidence>
<sequence length="85" mass="9576">MRNNMAMRHAQVERFKAELQISIRNLRKERGLTQRQLATILGVDQATISNFESGKTVMSITQAYELVLVFGKDFSNPTLALASGY</sequence>
<evidence type="ECO:0000313" key="4">
    <source>
        <dbReference type="Proteomes" id="UP000179786"/>
    </source>
</evidence>
<organism evidence="3 4">
    <name type="scientific">Pseudoalteromonas amylolytica</name>
    <dbReference type="NCBI Taxonomy" id="1859457"/>
    <lineage>
        <taxon>Bacteria</taxon>
        <taxon>Pseudomonadati</taxon>
        <taxon>Pseudomonadota</taxon>
        <taxon>Gammaproteobacteria</taxon>
        <taxon>Alteromonadales</taxon>
        <taxon>Pseudoalteromonadaceae</taxon>
        <taxon>Pseudoalteromonas</taxon>
    </lineage>
</organism>
<dbReference type="PANTHER" id="PTHR46558:SF4">
    <property type="entry name" value="DNA-BIDING PHAGE PROTEIN"/>
    <property type="match status" value="1"/>
</dbReference>
<dbReference type="InterPro" id="IPR001387">
    <property type="entry name" value="Cro/C1-type_HTH"/>
</dbReference>
<proteinExistence type="predicted"/>
<name>A0A1S1MYF3_9GAMM</name>
<dbReference type="InterPro" id="IPR010982">
    <property type="entry name" value="Lambda_DNA-bd_dom_sf"/>
</dbReference>
<dbReference type="Gene3D" id="1.10.260.40">
    <property type="entry name" value="lambda repressor-like DNA-binding domains"/>
    <property type="match status" value="1"/>
</dbReference>
<keyword evidence="4" id="KW-1185">Reference proteome</keyword>
<dbReference type="SUPFAM" id="SSF47413">
    <property type="entry name" value="lambda repressor-like DNA-binding domains"/>
    <property type="match status" value="1"/>
</dbReference>
<dbReference type="AlphaFoldDB" id="A0A1S1MYF3"/>
<dbReference type="PANTHER" id="PTHR46558">
    <property type="entry name" value="TRACRIPTIONAL REGULATORY PROTEIN-RELATED-RELATED"/>
    <property type="match status" value="1"/>
</dbReference>
<evidence type="ECO:0000259" key="2">
    <source>
        <dbReference type="PROSITE" id="PS50943"/>
    </source>
</evidence>
<dbReference type="PROSITE" id="PS50943">
    <property type="entry name" value="HTH_CROC1"/>
    <property type="match status" value="1"/>
</dbReference>
<dbReference type="STRING" id="1859457.BET10_04790"/>
<dbReference type="GO" id="GO:0003677">
    <property type="term" value="F:DNA binding"/>
    <property type="evidence" value="ECO:0007669"/>
    <property type="project" value="UniProtKB-KW"/>
</dbReference>
<dbReference type="CDD" id="cd00093">
    <property type="entry name" value="HTH_XRE"/>
    <property type="match status" value="1"/>
</dbReference>
<dbReference type="OrthoDB" id="6314593at2"/>
<gene>
    <name evidence="3" type="ORF">BET10_04790</name>
</gene>